<evidence type="ECO:0000313" key="3">
    <source>
        <dbReference type="Proteomes" id="UP000636709"/>
    </source>
</evidence>
<accession>A0A835FH50</accession>
<evidence type="ECO:0000256" key="1">
    <source>
        <dbReference type="SAM" id="Phobius"/>
    </source>
</evidence>
<dbReference type="EMBL" id="JACEFO010000821">
    <property type="protein sequence ID" value="KAF8756286.1"/>
    <property type="molecule type" value="Genomic_DNA"/>
</dbReference>
<keyword evidence="1" id="KW-0472">Membrane</keyword>
<dbReference type="AlphaFoldDB" id="A0A835FH50"/>
<sequence>MPVFAVHQRGTGLLGGLTMFVTFSYPRGELLSVHQVGLRLLGTAFSLAFSLGGVWSIVNNVMKLKFFMLPS</sequence>
<proteinExistence type="predicted"/>
<organism evidence="2 3">
    <name type="scientific">Digitaria exilis</name>
    <dbReference type="NCBI Taxonomy" id="1010633"/>
    <lineage>
        <taxon>Eukaryota</taxon>
        <taxon>Viridiplantae</taxon>
        <taxon>Streptophyta</taxon>
        <taxon>Embryophyta</taxon>
        <taxon>Tracheophyta</taxon>
        <taxon>Spermatophyta</taxon>
        <taxon>Magnoliopsida</taxon>
        <taxon>Liliopsida</taxon>
        <taxon>Poales</taxon>
        <taxon>Poaceae</taxon>
        <taxon>PACMAD clade</taxon>
        <taxon>Panicoideae</taxon>
        <taxon>Panicodae</taxon>
        <taxon>Paniceae</taxon>
        <taxon>Anthephorinae</taxon>
        <taxon>Digitaria</taxon>
    </lineage>
</organism>
<protein>
    <submittedName>
        <fullName evidence="2">Uncharacterized protein</fullName>
    </submittedName>
</protein>
<keyword evidence="3" id="KW-1185">Reference proteome</keyword>
<name>A0A835FH50_9POAL</name>
<feature type="transmembrane region" description="Helical" evidence="1">
    <location>
        <begin position="37"/>
        <end position="58"/>
    </location>
</feature>
<keyword evidence="1" id="KW-1133">Transmembrane helix</keyword>
<comment type="caution">
    <text evidence="2">The sequence shown here is derived from an EMBL/GenBank/DDBJ whole genome shotgun (WGS) entry which is preliminary data.</text>
</comment>
<feature type="transmembrane region" description="Helical" evidence="1">
    <location>
        <begin position="6"/>
        <end position="25"/>
    </location>
</feature>
<gene>
    <name evidence="2" type="ORF">HU200_011106</name>
</gene>
<reference evidence="2" key="1">
    <citation type="submission" date="2020-07" db="EMBL/GenBank/DDBJ databases">
        <title>Genome sequence and genetic diversity analysis of an under-domesticated orphan crop, white fonio (Digitaria exilis).</title>
        <authorList>
            <person name="Bennetzen J.L."/>
            <person name="Chen S."/>
            <person name="Ma X."/>
            <person name="Wang X."/>
            <person name="Yssel A.E.J."/>
            <person name="Chaluvadi S.R."/>
            <person name="Johnson M."/>
            <person name="Gangashetty P."/>
            <person name="Hamidou F."/>
            <person name="Sanogo M.D."/>
            <person name="Zwaenepoel A."/>
            <person name="Wallace J."/>
            <person name="Van De Peer Y."/>
            <person name="Van Deynze A."/>
        </authorList>
    </citation>
    <scope>NUCLEOTIDE SEQUENCE</scope>
    <source>
        <tissue evidence="2">Leaves</tissue>
    </source>
</reference>
<evidence type="ECO:0000313" key="2">
    <source>
        <dbReference type="EMBL" id="KAF8756286.1"/>
    </source>
</evidence>
<keyword evidence="1" id="KW-0812">Transmembrane</keyword>
<dbReference type="Proteomes" id="UP000636709">
    <property type="component" value="Unassembled WGS sequence"/>
</dbReference>